<dbReference type="InterPro" id="IPR013737">
    <property type="entry name" value="Bac_rhamnosid_N"/>
</dbReference>
<evidence type="ECO:0000256" key="1">
    <source>
        <dbReference type="ARBA" id="ARBA00001445"/>
    </source>
</evidence>
<organism evidence="6 7">
    <name type="scientific">Dactylonectria estremocensis</name>
    <dbReference type="NCBI Taxonomy" id="1079267"/>
    <lineage>
        <taxon>Eukaryota</taxon>
        <taxon>Fungi</taxon>
        <taxon>Dikarya</taxon>
        <taxon>Ascomycota</taxon>
        <taxon>Pezizomycotina</taxon>
        <taxon>Sordariomycetes</taxon>
        <taxon>Hypocreomycetidae</taxon>
        <taxon>Hypocreales</taxon>
        <taxon>Nectriaceae</taxon>
        <taxon>Dactylonectria</taxon>
    </lineage>
</organism>
<feature type="domain" description="Bacterial alpha-L-rhamnosidase N-terminal" evidence="4">
    <location>
        <begin position="89"/>
        <end position="135"/>
    </location>
</feature>
<dbReference type="InterPro" id="IPR008928">
    <property type="entry name" value="6-hairpin_glycosidase_sf"/>
</dbReference>
<comment type="catalytic activity">
    <reaction evidence="1">
        <text>Hydrolysis of terminal non-reducing alpha-L-rhamnose residues in alpha-L-rhamnosides.</text>
        <dbReference type="EC" id="3.2.1.40"/>
    </reaction>
</comment>
<dbReference type="Gene3D" id="1.50.10.10">
    <property type="match status" value="1"/>
</dbReference>
<dbReference type="InterPro" id="IPR016007">
    <property type="entry name" value="Alpha_rhamnosid"/>
</dbReference>
<sequence>MSVSISQVSFEHHRQAIGIGEPEPRISWRFGGTASSESQLSPWLDKPLQSGDQAKVRVRAHGQQGEVSTLWSRLLDVEAAFSTGSVATSSARLYVTALGLYEVYINGHRYRHVYHPYDVTDLVSQGDNAIGVIVALLVVRFEDDEEFHDSRLEDSFDEWSEASFHGDLWHSTVQLPSITHNLASPDGPPIRKIEERAPRSIWTSPSGETLVDFGPNIARWLRVRSSWPSSTKITFSHADVLENGELSIEALRTAKAQDILILNGRDSQAFEPHSTTGWSRCSNPLMNQFHQSVRYSMKGKFFPISSDCSQRDERLGWMGDAMSEMRSSGAMLVPHHVPNTAPNRECCGNWPRVVTVIWGDIAVSDLALLKEQYEQSSAWIDSGVVRDSCGLWERSGFQWGDWLDPLSPDSDPGAAITTPHLVADAYLIGMTDLLARMSNRLGENVMAKKYRHESKKLRQPFADVWLRNGSMDWTQTTYSLAICFDLFLRDSDRERAAQTLRDLISENGYLVGAGFAATWILGHALRKIGATEDFYKMLLQTRVPSCLY</sequence>
<proteinExistence type="predicted"/>
<evidence type="ECO:0000313" key="6">
    <source>
        <dbReference type="EMBL" id="KAH7129950.1"/>
    </source>
</evidence>
<accession>A0A9P9ISW7</accession>
<reference evidence="6" key="1">
    <citation type="journal article" date="2021" name="Nat. Commun.">
        <title>Genetic determinants of endophytism in the Arabidopsis root mycobiome.</title>
        <authorList>
            <person name="Mesny F."/>
            <person name="Miyauchi S."/>
            <person name="Thiergart T."/>
            <person name="Pickel B."/>
            <person name="Atanasova L."/>
            <person name="Karlsson M."/>
            <person name="Huettel B."/>
            <person name="Barry K.W."/>
            <person name="Haridas S."/>
            <person name="Chen C."/>
            <person name="Bauer D."/>
            <person name="Andreopoulos W."/>
            <person name="Pangilinan J."/>
            <person name="LaButti K."/>
            <person name="Riley R."/>
            <person name="Lipzen A."/>
            <person name="Clum A."/>
            <person name="Drula E."/>
            <person name="Henrissat B."/>
            <person name="Kohler A."/>
            <person name="Grigoriev I.V."/>
            <person name="Martin F.M."/>
            <person name="Hacquard S."/>
        </authorList>
    </citation>
    <scope>NUCLEOTIDE SEQUENCE</scope>
    <source>
        <strain evidence="6">MPI-CAGE-AT-0021</strain>
    </source>
</reference>
<comment type="caution">
    <text evidence="6">The sequence shown here is derived from an EMBL/GenBank/DDBJ whole genome shotgun (WGS) entry which is preliminary data.</text>
</comment>
<dbReference type="EMBL" id="JAGMUU010000020">
    <property type="protein sequence ID" value="KAH7129950.1"/>
    <property type="molecule type" value="Genomic_DNA"/>
</dbReference>
<dbReference type="Pfam" id="PF08531">
    <property type="entry name" value="Bac_rhamnosid_N"/>
    <property type="match status" value="1"/>
</dbReference>
<dbReference type="OrthoDB" id="10036721at2759"/>
<feature type="domain" description="Alpha-L-rhamnosidase concanavalin-like" evidence="3">
    <location>
        <begin position="204"/>
        <end position="275"/>
    </location>
</feature>
<dbReference type="GO" id="GO:0005975">
    <property type="term" value="P:carbohydrate metabolic process"/>
    <property type="evidence" value="ECO:0007669"/>
    <property type="project" value="InterPro"/>
</dbReference>
<gene>
    <name evidence="6" type="ORF">B0J13DRAFT_598299</name>
</gene>
<dbReference type="GO" id="GO:0030596">
    <property type="term" value="F:alpha-L-rhamnosidase activity"/>
    <property type="evidence" value="ECO:0007669"/>
    <property type="project" value="UniProtKB-EC"/>
</dbReference>
<dbReference type="EC" id="3.2.1.40" evidence="2"/>
<evidence type="ECO:0000256" key="2">
    <source>
        <dbReference type="ARBA" id="ARBA00012652"/>
    </source>
</evidence>
<evidence type="ECO:0000259" key="3">
    <source>
        <dbReference type="Pfam" id="PF05592"/>
    </source>
</evidence>
<dbReference type="Gene3D" id="2.60.120.260">
    <property type="entry name" value="Galactose-binding domain-like"/>
    <property type="match status" value="2"/>
</dbReference>
<dbReference type="Pfam" id="PF17389">
    <property type="entry name" value="Bac_rhamnosid6H"/>
    <property type="match status" value="1"/>
</dbReference>
<keyword evidence="7" id="KW-1185">Reference proteome</keyword>
<protein>
    <recommendedName>
        <fullName evidence="2">alpha-L-rhamnosidase</fullName>
        <ecNumber evidence="2">3.2.1.40</ecNumber>
    </recommendedName>
</protein>
<evidence type="ECO:0000259" key="5">
    <source>
        <dbReference type="Pfam" id="PF17389"/>
    </source>
</evidence>
<dbReference type="SUPFAM" id="SSF48208">
    <property type="entry name" value="Six-hairpin glycosidases"/>
    <property type="match status" value="1"/>
</dbReference>
<dbReference type="Pfam" id="PF05592">
    <property type="entry name" value="Bac_rhamnosid"/>
    <property type="match status" value="1"/>
</dbReference>
<dbReference type="InterPro" id="IPR035396">
    <property type="entry name" value="Bac_rhamnosid6H"/>
</dbReference>
<dbReference type="Proteomes" id="UP000717696">
    <property type="component" value="Unassembled WGS sequence"/>
</dbReference>
<feature type="domain" description="Alpha-L-rhamnosidase six-hairpin glycosidase" evidence="5">
    <location>
        <begin position="321"/>
        <end position="548"/>
    </location>
</feature>
<dbReference type="AlphaFoldDB" id="A0A9P9ISW7"/>
<evidence type="ECO:0000313" key="7">
    <source>
        <dbReference type="Proteomes" id="UP000717696"/>
    </source>
</evidence>
<dbReference type="PANTHER" id="PTHR33307:SF6">
    <property type="entry name" value="ALPHA-RHAMNOSIDASE (EUROFUNG)-RELATED"/>
    <property type="match status" value="1"/>
</dbReference>
<dbReference type="PANTHER" id="PTHR33307">
    <property type="entry name" value="ALPHA-RHAMNOSIDASE (EUROFUNG)"/>
    <property type="match status" value="1"/>
</dbReference>
<evidence type="ECO:0000259" key="4">
    <source>
        <dbReference type="Pfam" id="PF08531"/>
    </source>
</evidence>
<name>A0A9P9ISW7_9HYPO</name>
<dbReference type="InterPro" id="IPR012341">
    <property type="entry name" value="6hp_glycosidase-like_sf"/>
</dbReference>
<dbReference type="InterPro" id="IPR008902">
    <property type="entry name" value="Rhamnosid_concanavalin"/>
</dbReference>